<dbReference type="InterPro" id="IPR027417">
    <property type="entry name" value="P-loop_NTPase"/>
</dbReference>
<dbReference type="SUPFAM" id="SSF52540">
    <property type="entry name" value="P-loop containing nucleoside triphosphate hydrolases"/>
    <property type="match status" value="1"/>
</dbReference>
<name>A0A1R3U2P5_9HYPH</name>
<dbReference type="STRING" id="1907666.DSM25559_5152"/>
<dbReference type="AlphaFoldDB" id="A0A1R3U2P5"/>
<dbReference type="CDD" id="cd02042">
    <property type="entry name" value="ParAB_family"/>
    <property type="match status" value="1"/>
</dbReference>
<sequence length="247" mass="26974">MKTLVVMNEKGGVGKTNIVAHAGWYFSERLRTLVIDLDQQANLTNTLGAHIGRVESVALFEEPTTVPSVGPLTVTRSTRELLGIEGADRECIETFRDSLALNADDYDVCVIDTPPALTNRTFGALLAADAVIAPIGMNDYSIQGVTELLRAMKGVAQHYGRPPHLFLGLLPSIYDRKSRRERDLFESLAGEVGKLLFPGVIAKRDLYSRSAGESEPVWNMKGSAARDAGQEIRGVFETIAQQMELGK</sequence>
<evidence type="ECO:0000259" key="1">
    <source>
        <dbReference type="Pfam" id="PF13614"/>
    </source>
</evidence>
<dbReference type="InterPro" id="IPR025669">
    <property type="entry name" value="AAA_dom"/>
</dbReference>
<dbReference type="InterPro" id="IPR050678">
    <property type="entry name" value="DNA_Partitioning_ATPase"/>
</dbReference>
<dbReference type="Proteomes" id="UP000187891">
    <property type="component" value="Unassembled WGS sequence"/>
</dbReference>
<accession>A0A1R3U2P5</accession>
<proteinExistence type="predicted"/>
<dbReference type="RefSeq" id="WP_077123032.1">
    <property type="nucleotide sequence ID" value="NZ_FMUE01000024.1"/>
</dbReference>
<evidence type="ECO:0000313" key="2">
    <source>
        <dbReference type="EMBL" id="SCX35786.1"/>
    </source>
</evidence>
<dbReference type="Gene3D" id="3.40.50.300">
    <property type="entry name" value="P-loop containing nucleotide triphosphate hydrolases"/>
    <property type="match status" value="1"/>
</dbReference>
<dbReference type="PANTHER" id="PTHR13696">
    <property type="entry name" value="P-LOOP CONTAINING NUCLEOSIDE TRIPHOSPHATE HYDROLASE"/>
    <property type="match status" value="1"/>
</dbReference>
<protein>
    <submittedName>
        <fullName evidence="2">Sporulation initiation inhibitor protein soj</fullName>
    </submittedName>
</protein>
<gene>
    <name evidence="2" type="primary">soj_7</name>
    <name evidence="2" type="ORF">DSM25559_5152</name>
</gene>
<feature type="domain" description="AAA" evidence="1">
    <location>
        <begin position="1"/>
        <end position="158"/>
    </location>
</feature>
<dbReference type="PANTHER" id="PTHR13696:SF99">
    <property type="entry name" value="COBYRINIC ACID AC-DIAMIDE SYNTHASE"/>
    <property type="match status" value="1"/>
</dbReference>
<dbReference type="EMBL" id="FMUE01000024">
    <property type="protein sequence ID" value="SCX35786.1"/>
    <property type="molecule type" value="Genomic_DNA"/>
</dbReference>
<reference evidence="3" key="1">
    <citation type="submission" date="2016-10" db="EMBL/GenBank/DDBJ databases">
        <authorList>
            <person name="Wibberg D."/>
        </authorList>
    </citation>
    <scope>NUCLEOTIDE SEQUENCE [LARGE SCALE GENOMIC DNA]</scope>
</reference>
<evidence type="ECO:0000313" key="3">
    <source>
        <dbReference type="Proteomes" id="UP000187891"/>
    </source>
</evidence>
<dbReference type="Pfam" id="PF13614">
    <property type="entry name" value="AAA_31"/>
    <property type="match status" value="1"/>
</dbReference>
<organism evidence="2 3">
    <name type="scientific">Agrobacterium rosae</name>
    <dbReference type="NCBI Taxonomy" id="1972867"/>
    <lineage>
        <taxon>Bacteria</taxon>
        <taxon>Pseudomonadati</taxon>
        <taxon>Pseudomonadota</taxon>
        <taxon>Alphaproteobacteria</taxon>
        <taxon>Hyphomicrobiales</taxon>
        <taxon>Rhizobiaceae</taxon>
        <taxon>Rhizobium/Agrobacterium group</taxon>
        <taxon>Agrobacterium</taxon>
    </lineage>
</organism>